<sequence length="437" mass="48329">MRREENDLLTRTDAGTPMGELFRRYWLPALTCDELPHPDCPPVRVPLLGERLIAIRDSSGRSAILQEACPHRQASLYFGRCEDGGIRCAYHGWKFDADGQCLDIPSEPAVSRAREQIRVQAYPTLERGGVVWVYMGPPELMPAPPELEWATLPPYNLFVTRRLQECNYLQTMEGGLDSSHLSWLHRGTISSDPVLGTGRAGTDSSILGIIAADRNPRYDSVRTAGGLLLGARRMAGEGLYYWRITQFLMPCFNIIAPTGDLTLNAQAWVPLDDHNCWSWAVNYYVDKPLGEAEREAMRRGGGLHVEFVPGTHQSAANRGNDYHLDRAAQRGGDNFTGIPSFAMQDTAVQESQGRIADRTLEHLVSSDDGIIVTRRLLLDAARDNQAGRPIPGLGPQTQAVRAGSLIVPQADLKQVDTAPLRPLARDQRDWAADGNAE</sequence>
<dbReference type="OrthoDB" id="9769355at2"/>
<name>A0A1B1YWI1_9GAMM</name>
<proteinExistence type="predicted"/>
<dbReference type="InterPro" id="IPR017941">
    <property type="entry name" value="Rieske_2Fe-2S"/>
</dbReference>
<dbReference type="PANTHER" id="PTHR21266:SF59">
    <property type="entry name" value="BLR4922 PROTEIN"/>
    <property type="match status" value="1"/>
</dbReference>
<evidence type="ECO:0000256" key="2">
    <source>
        <dbReference type="ARBA" id="ARBA00022723"/>
    </source>
</evidence>
<dbReference type="AlphaFoldDB" id="A0A1B1YWI1"/>
<dbReference type="Pfam" id="PF19301">
    <property type="entry name" value="LigXa_C"/>
    <property type="match status" value="1"/>
</dbReference>
<evidence type="ECO:0000256" key="6">
    <source>
        <dbReference type="SAM" id="MobiDB-lite"/>
    </source>
</evidence>
<dbReference type="Gene3D" id="3.90.380.10">
    <property type="entry name" value="Naphthalene 1,2-dioxygenase Alpha Subunit, Chain A, domain 1"/>
    <property type="match status" value="1"/>
</dbReference>
<feature type="domain" description="Rieske" evidence="7">
    <location>
        <begin position="26"/>
        <end position="133"/>
    </location>
</feature>
<keyword evidence="3" id="KW-0560">Oxidoreductase</keyword>
<dbReference type="STRING" id="1810504.PG2T_14045"/>
<dbReference type="Proteomes" id="UP000092952">
    <property type="component" value="Chromosome"/>
</dbReference>
<dbReference type="KEGG" id="gbi:PG2T_14045"/>
<gene>
    <name evidence="8" type="ORF">PG2T_14045</name>
</gene>
<dbReference type="SUPFAM" id="SSF55961">
    <property type="entry name" value="Bet v1-like"/>
    <property type="match status" value="1"/>
</dbReference>
<protein>
    <submittedName>
        <fullName evidence="8">(2Fe-2S)-binding protein</fullName>
    </submittedName>
</protein>
<dbReference type="Gene3D" id="2.102.10.10">
    <property type="entry name" value="Rieske [2Fe-2S] iron-sulphur domain"/>
    <property type="match status" value="1"/>
</dbReference>
<dbReference type="InterPro" id="IPR045623">
    <property type="entry name" value="LigXa_C"/>
</dbReference>
<evidence type="ECO:0000256" key="1">
    <source>
        <dbReference type="ARBA" id="ARBA00022714"/>
    </source>
</evidence>
<keyword evidence="5" id="KW-0411">Iron-sulfur</keyword>
<dbReference type="GO" id="GO:0051537">
    <property type="term" value="F:2 iron, 2 sulfur cluster binding"/>
    <property type="evidence" value="ECO:0007669"/>
    <property type="project" value="UniProtKB-KW"/>
</dbReference>
<evidence type="ECO:0000256" key="4">
    <source>
        <dbReference type="ARBA" id="ARBA00023004"/>
    </source>
</evidence>
<evidence type="ECO:0000256" key="3">
    <source>
        <dbReference type="ARBA" id="ARBA00023002"/>
    </source>
</evidence>
<evidence type="ECO:0000259" key="7">
    <source>
        <dbReference type="PROSITE" id="PS51296"/>
    </source>
</evidence>
<dbReference type="EMBL" id="CP014671">
    <property type="protein sequence ID" value="ANX05190.1"/>
    <property type="molecule type" value="Genomic_DNA"/>
</dbReference>
<evidence type="ECO:0000256" key="5">
    <source>
        <dbReference type="ARBA" id="ARBA00023014"/>
    </source>
</evidence>
<dbReference type="InterPro" id="IPR036922">
    <property type="entry name" value="Rieske_2Fe-2S_sf"/>
</dbReference>
<evidence type="ECO:0000313" key="8">
    <source>
        <dbReference type="EMBL" id="ANX05190.1"/>
    </source>
</evidence>
<keyword evidence="9" id="KW-1185">Reference proteome</keyword>
<dbReference type="Pfam" id="PF00355">
    <property type="entry name" value="Rieske"/>
    <property type="match status" value="1"/>
</dbReference>
<keyword evidence="4" id="KW-0408">Iron</keyword>
<keyword evidence="2" id="KW-0479">Metal-binding</keyword>
<dbReference type="SUPFAM" id="SSF50022">
    <property type="entry name" value="ISP domain"/>
    <property type="match status" value="1"/>
</dbReference>
<dbReference type="RefSeq" id="WP_068806849.1">
    <property type="nucleotide sequence ID" value="NZ_CP014671.1"/>
</dbReference>
<evidence type="ECO:0000313" key="9">
    <source>
        <dbReference type="Proteomes" id="UP000092952"/>
    </source>
</evidence>
<reference evidence="9" key="1">
    <citation type="submission" date="2016-03" db="EMBL/GenBank/DDBJ databases">
        <title>Complete genome sequence of Solimmundus cernigliae, representing a novel lineage of polycyclic aromatic hydrocarbon degraders within the Gammaproteobacteria.</title>
        <authorList>
            <person name="Singleton D.R."/>
            <person name="Dickey A.N."/>
            <person name="Scholl E.H."/>
            <person name="Wright F.A."/>
            <person name="Aitken M.D."/>
        </authorList>
    </citation>
    <scope>NUCLEOTIDE SEQUENCE [LARGE SCALE GENOMIC DNA]</scope>
    <source>
        <strain evidence="9">TR3.2</strain>
    </source>
</reference>
<dbReference type="GO" id="GO:0046872">
    <property type="term" value="F:metal ion binding"/>
    <property type="evidence" value="ECO:0007669"/>
    <property type="project" value="UniProtKB-KW"/>
</dbReference>
<accession>A0A1B1YWI1</accession>
<keyword evidence="1" id="KW-0001">2Fe-2S</keyword>
<dbReference type="CDD" id="cd03479">
    <property type="entry name" value="Rieske_RO_Alpha_PhDO_like"/>
    <property type="match status" value="1"/>
</dbReference>
<dbReference type="InParanoid" id="A0A1B1YWI1"/>
<dbReference type="PROSITE" id="PS51296">
    <property type="entry name" value="RIESKE"/>
    <property type="match status" value="1"/>
</dbReference>
<dbReference type="GO" id="GO:0016491">
    <property type="term" value="F:oxidoreductase activity"/>
    <property type="evidence" value="ECO:0007669"/>
    <property type="project" value="UniProtKB-KW"/>
</dbReference>
<dbReference type="InterPro" id="IPR050584">
    <property type="entry name" value="Cholesterol_7-desaturase"/>
</dbReference>
<dbReference type="PANTHER" id="PTHR21266">
    <property type="entry name" value="IRON-SULFUR DOMAIN CONTAINING PROTEIN"/>
    <property type="match status" value="1"/>
</dbReference>
<feature type="region of interest" description="Disordered" evidence="6">
    <location>
        <begin position="418"/>
        <end position="437"/>
    </location>
</feature>
<organism evidence="8 9">
    <name type="scientific">Immundisolibacter cernigliae</name>
    <dbReference type="NCBI Taxonomy" id="1810504"/>
    <lineage>
        <taxon>Bacteria</taxon>
        <taxon>Pseudomonadati</taxon>
        <taxon>Pseudomonadota</taxon>
        <taxon>Gammaproteobacteria</taxon>
        <taxon>Immundisolibacterales</taxon>
        <taxon>Immundisolibacteraceae</taxon>
        <taxon>Immundisolibacter</taxon>
    </lineage>
</organism>